<keyword evidence="4" id="KW-1185">Reference proteome</keyword>
<dbReference type="Gene3D" id="2.120.10.30">
    <property type="entry name" value="TolB, C-terminal domain"/>
    <property type="match status" value="2"/>
</dbReference>
<dbReference type="PROSITE" id="PS51125">
    <property type="entry name" value="NHL"/>
    <property type="match status" value="2"/>
</dbReference>
<dbReference type="GO" id="GO:0008270">
    <property type="term" value="F:zinc ion binding"/>
    <property type="evidence" value="ECO:0007669"/>
    <property type="project" value="UniProtKB-KW"/>
</dbReference>
<dbReference type="OrthoDB" id="5480974at2"/>
<feature type="repeat" description="NHL" evidence="2">
    <location>
        <begin position="250"/>
        <end position="293"/>
    </location>
</feature>
<dbReference type="Proteomes" id="UP000193136">
    <property type="component" value="Unassembled WGS sequence"/>
</dbReference>
<gene>
    <name evidence="3" type="ORF">B5V00_11330</name>
</gene>
<reference evidence="3 4" key="1">
    <citation type="submission" date="2017-03" db="EMBL/GenBank/DDBJ databases">
        <title>Genome sequence of Geothermobacter sp. EPR-M, Deep-Sea Iron Reducer.</title>
        <authorList>
            <person name="Tully B."/>
            <person name="Savalia P."/>
            <person name="Abuyen K."/>
            <person name="Baughan C."/>
            <person name="Romero E."/>
            <person name="Ronkowski C."/>
            <person name="Torres B."/>
            <person name="Tremblay J."/>
            <person name="Trujillo A."/>
            <person name="Tyler M."/>
            <person name="Perez-Rodriguez I."/>
            <person name="Amend J."/>
        </authorList>
    </citation>
    <scope>NUCLEOTIDE SEQUENCE [LARGE SCALE GENOMIC DNA]</scope>
    <source>
        <strain evidence="3 4">EPR-M</strain>
    </source>
</reference>
<evidence type="ECO:0000256" key="1">
    <source>
        <dbReference type="ARBA" id="ARBA00022737"/>
    </source>
</evidence>
<dbReference type="InterPro" id="IPR011042">
    <property type="entry name" value="6-blade_b-propeller_TolB-like"/>
</dbReference>
<feature type="repeat" description="NHL" evidence="2">
    <location>
        <begin position="203"/>
        <end position="246"/>
    </location>
</feature>
<dbReference type="Pfam" id="PF17170">
    <property type="entry name" value="DUF5128"/>
    <property type="match status" value="1"/>
</dbReference>
<evidence type="ECO:0008006" key="5">
    <source>
        <dbReference type="Google" id="ProtNLM"/>
    </source>
</evidence>
<evidence type="ECO:0000313" key="4">
    <source>
        <dbReference type="Proteomes" id="UP000193136"/>
    </source>
</evidence>
<dbReference type="PANTHER" id="PTHR24104:SF25">
    <property type="entry name" value="PROTEIN LIN-41"/>
    <property type="match status" value="1"/>
</dbReference>
<proteinExistence type="predicted"/>
<dbReference type="EMBL" id="NAAD01000014">
    <property type="protein sequence ID" value="ORJ58687.1"/>
    <property type="molecule type" value="Genomic_DNA"/>
</dbReference>
<sequence>MPALPQEVVAPAAGIRPGSVWLLALLLLFAGGCARSVERSRVVWPPPPESPRFEYIGCFSSPLDLQPRKNSLLKRISEGDASGHLLAPFGISELPDGNLLVVDQQARTIYRYDLERGKVSPLVGAKVLKQPLDLAVGPEGTIYVADGKRILKLDQVGRILGTLGRGVLKHPSYLAYSRQRKLLYVSDSLACRILVFAPDGTLVQSFGSRGTGPGELFSPQGLALDEQGRIYVADFFNARIAIFDGDGQYLRQIGRRGGEPWNFSGPRDLAFDSEGHLHVLDSRKHALMSFNREGRLLLVIGGGPTVHPLGFGLPTAIWIDGNDRFFISERYNSRVSIWQYLNPAYLARNPL</sequence>
<comment type="caution">
    <text evidence="3">The sequence shown here is derived from an EMBL/GenBank/DDBJ whole genome shotgun (WGS) entry which is preliminary data.</text>
</comment>
<keyword evidence="1" id="KW-0677">Repeat</keyword>
<evidence type="ECO:0000256" key="2">
    <source>
        <dbReference type="PROSITE-ProRule" id="PRU00504"/>
    </source>
</evidence>
<evidence type="ECO:0000313" key="3">
    <source>
        <dbReference type="EMBL" id="ORJ58687.1"/>
    </source>
</evidence>
<dbReference type="STRING" id="1969733.B5V00_11330"/>
<dbReference type="PANTHER" id="PTHR24104">
    <property type="entry name" value="E3 UBIQUITIN-PROTEIN LIGASE NHLRC1-RELATED"/>
    <property type="match status" value="1"/>
</dbReference>
<organism evidence="3 4">
    <name type="scientific">Geothermobacter hydrogeniphilus</name>
    <dbReference type="NCBI Taxonomy" id="1969733"/>
    <lineage>
        <taxon>Bacteria</taxon>
        <taxon>Pseudomonadati</taxon>
        <taxon>Thermodesulfobacteriota</taxon>
        <taxon>Desulfuromonadia</taxon>
        <taxon>Desulfuromonadales</taxon>
        <taxon>Geothermobacteraceae</taxon>
        <taxon>Geothermobacter</taxon>
    </lineage>
</organism>
<name>A0A1X0Y0Q6_9BACT</name>
<dbReference type="InterPro" id="IPR001258">
    <property type="entry name" value="NHL_repeat"/>
</dbReference>
<dbReference type="AlphaFoldDB" id="A0A1X0Y0Q6"/>
<accession>A0A1X0Y0Q6</accession>
<dbReference type="SUPFAM" id="SSF101898">
    <property type="entry name" value="NHL repeat"/>
    <property type="match status" value="1"/>
</dbReference>
<dbReference type="InterPro" id="IPR050952">
    <property type="entry name" value="TRIM-NHL_E3_ligases"/>
</dbReference>
<protein>
    <recommendedName>
        <fullName evidence="5">NHL repeat-containing protein</fullName>
    </recommendedName>
</protein>